<keyword evidence="1" id="KW-1133">Transmembrane helix</keyword>
<keyword evidence="3" id="KW-1185">Reference proteome</keyword>
<organism evidence="2 3">
    <name type="scientific">Parapedobacter defluvii</name>
    <dbReference type="NCBI Taxonomy" id="2045106"/>
    <lineage>
        <taxon>Bacteria</taxon>
        <taxon>Pseudomonadati</taxon>
        <taxon>Bacteroidota</taxon>
        <taxon>Sphingobacteriia</taxon>
        <taxon>Sphingobacteriales</taxon>
        <taxon>Sphingobacteriaceae</taxon>
        <taxon>Parapedobacter</taxon>
    </lineage>
</organism>
<feature type="transmembrane region" description="Helical" evidence="1">
    <location>
        <begin position="7"/>
        <end position="27"/>
    </location>
</feature>
<keyword evidence="1" id="KW-0812">Transmembrane</keyword>
<evidence type="ECO:0008006" key="4">
    <source>
        <dbReference type="Google" id="ProtNLM"/>
    </source>
</evidence>
<sequence>MNKPKIFRLDIFFWILLLVFGSCWYLLENKFKWQMAFLITLGIYLMLSFIIRSVILQSIKENQQVSQLSDIQKKQQNLDTTTWQSAHAVIINMNPIGKVMDNGKEAGRLYAFQVQIDGTDGGTWRTLIKDKIIPVNHLNSFGRKTEVRVLYNPENKYKDIIFENDDWHYEVKNKI</sequence>
<proteinExistence type="predicted"/>
<reference evidence="3" key="1">
    <citation type="journal article" date="2019" name="Int. J. Syst. Evol. Microbiol.">
        <title>The Global Catalogue of Microorganisms (GCM) 10K type strain sequencing project: providing services to taxonomists for standard genome sequencing and annotation.</title>
        <authorList>
            <consortium name="The Broad Institute Genomics Platform"/>
            <consortium name="The Broad Institute Genome Sequencing Center for Infectious Disease"/>
            <person name="Wu L."/>
            <person name="Ma J."/>
        </authorList>
    </citation>
    <scope>NUCLEOTIDE SEQUENCE [LARGE SCALE GENOMIC DNA]</scope>
    <source>
        <strain evidence="3">CGMCC 1.15342</strain>
    </source>
</reference>
<dbReference type="EMBL" id="BMIK01000033">
    <property type="protein sequence ID" value="GGC49350.1"/>
    <property type="molecule type" value="Genomic_DNA"/>
</dbReference>
<comment type="caution">
    <text evidence="2">The sequence shown here is derived from an EMBL/GenBank/DDBJ whole genome shotgun (WGS) entry which is preliminary data.</text>
</comment>
<dbReference type="Proteomes" id="UP000597338">
    <property type="component" value="Unassembled WGS sequence"/>
</dbReference>
<keyword evidence="1" id="KW-0472">Membrane</keyword>
<name>A0ABQ1N2B8_9SPHI</name>
<dbReference type="PROSITE" id="PS51257">
    <property type="entry name" value="PROKAR_LIPOPROTEIN"/>
    <property type="match status" value="1"/>
</dbReference>
<gene>
    <name evidence="2" type="ORF">GCM10011386_47060</name>
</gene>
<evidence type="ECO:0000256" key="1">
    <source>
        <dbReference type="SAM" id="Phobius"/>
    </source>
</evidence>
<accession>A0ABQ1N2B8</accession>
<protein>
    <recommendedName>
        <fullName evidence="4">DUF3592 domain-containing protein</fullName>
    </recommendedName>
</protein>
<evidence type="ECO:0000313" key="3">
    <source>
        <dbReference type="Proteomes" id="UP000597338"/>
    </source>
</evidence>
<feature type="transmembrane region" description="Helical" evidence="1">
    <location>
        <begin position="33"/>
        <end position="55"/>
    </location>
</feature>
<evidence type="ECO:0000313" key="2">
    <source>
        <dbReference type="EMBL" id="GGC49350.1"/>
    </source>
</evidence>